<evidence type="ECO:0000313" key="6">
    <source>
        <dbReference type="Proteomes" id="UP000736164"/>
    </source>
</evidence>
<feature type="region of interest" description="Disordered" evidence="3">
    <location>
        <begin position="162"/>
        <end position="187"/>
    </location>
</feature>
<dbReference type="InterPro" id="IPR013783">
    <property type="entry name" value="Ig-like_fold"/>
</dbReference>
<feature type="compositionally biased region" description="Low complexity" evidence="3">
    <location>
        <begin position="169"/>
        <end position="179"/>
    </location>
</feature>
<feature type="non-terminal residue" evidence="5">
    <location>
        <position position="187"/>
    </location>
</feature>
<evidence type="ECO:0000313" key="5">
    <source>
        <dbReference type="EMBL" id="MBN3312710.1"/>
    </source>
</evidence>
<dbReference type="Pfam" id="PF13895">
    <property type="entry name" value="Ig_2"/>
    <property type="match status" value="2"/>
</dbReference>
<dbReference type="SUPFAM" id="SSF48726">
    <property type="entry name" value="Immunoglobulin"/>
    <property type="match status" value="2"/>
</dbReference>
<evidence type="ECO:0000256" key="2">
    <source>
        <dbReference type="ARBA" id="ARBA00023157"/>
    </source>
</evidence>
<dbReference type="AlphaFoldDB" id="A0A8J7NGT8"/>
<dbReference type="InterPro" id="IPR007110">
    <property type="entry name" value="Ig-like_dom"/>
</dbReference>
<dbReference type="PROSITE" id="PS50835">
    <property type="entry name" value="IG_LIKE"/>
    <property type="match status" value="2"/>
</dbReference>
<reference evidence="5" key="1">
    <citation type="journal article" date="2021" name="Cell">
        <title>Tracing the genetic footprints of vertebrate landing in non-teleost ray-finned fishes.</title>
        <authorList>
            <person name="Bi X."/>
            <person name="Wang K."/>
            <person name="Yang L."/>
            <person name="Pan H."/>
            <person name="Jiang H."/>
            <person name="Wei Q."/>
            <person name="Fang M."/>
            <person name="Yu H."/>
            <person name="Zhu C."/>
            <person name="Cai Y."/>
            <person name="He Y."/>
            <person name="Gan X."/>
            <person name="Zeng H."/>
            <person name="Yu D."/>
            <person name="Zhu Y."/>
            <person name="Jiang H."/>
            <person name="Qiu Q."/>
            <person name="Yang H."/>
            <person name="Zhang Y.E."/>
            <person name="Wang W."/>
            <person name="Zhu M."/>
            <person name="He S."/>
            <person name="Zhang G."/>
        </authorList>
    </citation>
    <scope>NUCLEOTIDE SEQUENCE</scope>
    <source>
        <strain evidence="5">Allg_001</strain>
    </source>
</reference>
<feature type="domain" description="Ig-like" evidence="4">
    <location>
        <begin position="91"/>
        <end position="177"/>
    </location>
</feature>
<dbReference type="EMBL" id="JAAWVO010007988">
    <property type="protein sequence ID" value="MBN3312710.1"/>
    <property type="molecule type" value="Genomic_DNA"/>
</dbReference>
<evidence type="ECO:0000256" key="3">
    <source>
        <dbReference type="SAM" id="MobiDB-lite"/>
    </source>
</evidence>
<protein>
    <submittedName>
        <fullName evidence="5">FCRL5 protein</fullName>
    </submittedName>
</protein>
<dbReference type="InterPro" id="IPR036179">
    <property type="entry name" value="Ig-like_dom_sf"/>
</dbReference>
<organism evidence="5 6">
    <name type="scientific">Atractosteus spatula</name>
    <name type="common">Alligator gar</name>
    <name type="synonym">Lepisosteus spatula</name>
    <dbReference type="NCBI Taxonomy" id="7917"/>
    <lineage>
        <taxon>Eukaryota</taxon>
        <taxon>Metazoa</taxon>
        <taxon>Chordata</taxon>
        <taxon>Craniata</taxon>
        <taxon>Vertebrata</taxon>
        <taxon>Euteleostomi</taxon>
        <taxon>Actinopterygii</taxon>
        <taxon>Neopterygii</taxon>
        <taxon>Holostei</taxon>
        <taxon>Semionotiformes</taxon>
        <taxon>Lepisosteidae</taxon>
        <taxon>Atractosteus</taxon>
    </lineage>
</organism>
<accession>A0A8J7NGT8</accession>
<dbReference type="Proteomes" id="UP000736164">
    <property type="component" value="Unassembled WGS sequence"/>
</dbReference>
<dbReference type="PANTHER" id="PTHR11481:SF64">
    <property type="entry name" value="FC RECEPTOR-LIKE PROTEIN 4"/>
    <property type="match status" value="1"/>
</dbReference>
<proteinExistence type="predicted"/>
<dbReference type="Gene3D" id="2.60.40.10">
    <property type="entry name" value="Immunoglobulins"/>
    <property type="match status" value="2"/>
</dbReference>
<dbReference type="InterPro" id="IPR050488">
    <property type="entry name" value="Ig_Fc_receptor"/>
</dbReference>
<dbReference type="SMART" id="SM00409">
    <property type="entry name" value="IG"/>
    <property type="match status" value="2"/>
</dbReference>
<feature type="domain" description="Ig-like" evidence="4">
    <location>
        <begin position="1"/>
        <end position="88"/>
    </location>
</feature>
<keyword evidence="2" id="KW-1015">Disulfide bond</keyword>
<dbReference type="GO" id="GO:0007166">
    <property type="term" value="P:cell surface receptor signaling pathway"/>
    <property type="evidence" value="ECO:0007669"/>
    <property type="project" value="TreeGrafter"/>
</dbReference>
<gene>
    <name evidence="5" type="primary">Fcrl5_5</name>
    <name evidence="5" type="ORF">GTO95_0014188</name>
</gene>
<sequence>VTLTVSPSSTQHFTGQTVTLRCEVQGGSAGWTVKYWTGRGQVSGCPSRGSRTAGVVCSTSSTSESDSGVYWCESTAGQHSNSVTLTVSRGPVILQIPPQPVTEGDSLTLRCQVWQYDYYYYYYYYRIYQTAGVFYKDGEKVQPQRDGQMTIDRVSQADQGSYRCERHSSVSPESRVSVRGKTPLALH</sequence>
<dbReference type="GO" id="GO:0004888">
    <property type="term" value="F:transmembrane signaling receptor activity"/>
    <property type="evidence" value="ECO:0007669"/>
    <property type="project" value="TreeGrafter"/>
</dbReference>
<dbReference type="GO" id="GO:0009897">
    <property type="term" value="C:external side of plasma membrane"/>
    <property type="evidence" value="ECO:0007669"/>
    <property type="project" value="TreeGrafter"/>
</dbReference>
<name>A0A8J7NGT8_ATRSP</name>
<evidence type="ECO:0000256" key="1">
    <source>
        <dbReference type="ARBA" id="ARBA00022729"/>
    </source>
</evidence>
<dbReference type="PANTHER" id="PTHR11481">
    <property type="entry name" value="IMMUNOGLOBULIN FC RECEPTOR"/>
    <property type="match status" value="1"/>
</dbReference>
<dbReference type="GO" id="GO:0006955">
    <property type="term" value="P:immune response"/>
    <property type="evidence" value="ECO:0007669"/>
    <property type="project" value="TreeGrafter"/>
</dbReference>
<dbReference type="InterPro" id="IPR003599">
    <property type="entry name" value="Ig_sub"/>
</dbReference>
<feature type="non-terminal residue" evidence="5">
    <location>
        <position position="1"/>
    </location>
</feature>
<keyword evidence="6" id="KW-1185">Reference proteome</keyword>
<comment type="caution">
    <text evidence="5">The sequence shown here is derived from an EMBL/GenBank/DDBJ whole genome shotgun (WGS) entry which is preliminary data.</text>
</comment>
<keyword evidence="1" id="KW-0732">Signal</keyword>
<evidence type="ECO:0000259" key="4">
    <source>
        <dbReference type="PROSITE" id="PS50835"/>
    </source>
</evidence>